<comment type="caution">
    <text evidence="5">The sequence shown here is derived from an EMBL/GenBank/DDBJ whole genome shotgun (WGS) entry which is preliminary data.</text>
</comment>
<dbReference type="InterPro" id="IPR049373">
    <property type="entry name" value="TyrDC_C"/>
</dbReference>
<dbReference type="AlphaFoldDB" id="A0A9P6JMN8"/>
<dbReference type="Proteomes" id="UP000807306">
    <property type="component" value="Unassembled WGS sequence"/>
</dbReference>
<proteinExistence type="predicted"/>
<keyword evidence="6" id="KW-1185">Reference proteome</keyword>
<name>A0A9P6JMN8_9AGAR</name>
<dbReference type="Pfam" id="PF21391">
    <property type="entry name" value="tyr_de_CO2_C"/>
    <property type="match status" value="1"/>
</dbReference>
<evidence type="ECO:0000313" key="5">
    <source>
        <dbReference type="EMBL" id="KAF9526517.1"/>
    </source>
</evidence>
<dbReference type="InterPro" id="IPR050477">
    <property type="entry name" value="GrpII_AminoAcid_Decarb"/>
</dbReference>
<organism evidence="5 6">
    <name type="scientific">Crepidotus variabilis</name>
    <dbReference type="NCBI Taxonomy" id="179855"/>
    <lineage>
        <taxon>Eukaryota</taxon>
        <taxon>Fungi</taxon>
        <taxon>Dikarya</taxon>
        <taxon>Basidiomycota</taxon>
        <taxon>Agaricomycotina</taxon>
        <taxon>Agaricomycetes</taxon>
        <taxon>Agaricomycetidae</taxon>
        <taxon>Agaricales</taxon>
        <taxon>Agaricineae</taxon>
        <taxon>Crepidotaceae</taxon>
        <taxon>Crepidotus</taxon>
    </lineage>
</organism>
<dbReference type="InterPro" id="IPR015424">
    <property type="entry name" value="PyrdxlP-dep_Trfase"/>
</dbReference>
<dbReference type="InterPro" id="IPR015421">
    <property type="entry name" value="PyrdxlP-dep_Trfase_major"/>
</dbReference>
<evidence type="ECO:0000256" key="1">
    <source>
        <dbReference type="ARBA" id="ARBA00001933"/>
    </source>
</evidence>
<keyword evidence="2" id="KW-0663">Pyridoxal phosphate</keyword>
<reference evidence="5" key="1">
    <citation type="submission" date="2020-11" db="EMBL/GenBank/DDBJ databases">
        <authorList>
            <consortium name="DOE Joint Genome Institute"/>
            <person name="Ahrendt S."/>
            <person name="Riley R."/>
            <person name="Andreopoulos W."/>
            <person name="Labutti K."/>
            <person name="Pangilinan J."/>
            <person name="Ruiz-Duenas F.J."/>
            <person name="Barrasa J.M."/>
            <person name="Sanchez-Garcia M."/>
            <person name="Camarero S."/>
            <person name="Miyauchi S."/>
            <person name="Serrano A."/>
            <person name="Linde D."/>
            <person name="Babiker R."/>
            <person name="Drula E."/>
            <person name="Ayuso-Fernandez I."/>
            <person name="Pacheco R."/>
            <person name="Padilla G."/>
            <person name="Ferreira P."/>
            <person name="Barriuso J."/>
            <person name="Kellner H."/>
            <person name="Castanera R."/>
            <person name="Alfaro M."/>
            <person name="Ramirez L."/>
            <person name="Pisabarro A.G."/>
            <person name="Kuo A."/>
            <person name="Tritt A."/>
            <person name="Lipzen A."/>
            <person name="He G."/>
            <person name="Yan M."/>
            <person name="Ng V."/>
            <person name="Cullen D."/>
            <person name="Martin F."/>
            <person name="Rosso M.-N."/>
            <person name="Henrissat B."/>
            <person name="Hibbett D."/>
            <person name="Martinez A.T."/>
            <person name="Grigoriev I.V."/>
        </authorList>
    </citation>
    <scope>NUCLEOTIDE SEQUENCE</scope>
    <source>
        <strain evidence="5">CBS 506.95</strain>
    </source>
</reference>
<accession>A0A9P6JMN8</accession>
<evidence type="ECO:0000256" key="3">
    <source>
        <dbReference type="ARBA" id="ARBA00023239"/>
    </source>
</evidence>
<keyword evidence="3" id="KW-0456">Lyase</keyword>
<dbReference type="PANTHER" id="PTHR42735">
    <property type="match status" value="1"/>
</dbReference>
<dbReference type="EMBL" id="MU157870">
    <property type="protein sequence ID" value="KAF9526517.1"/>
    <property type="molecule type" value="Genomic_DNA"/>
</dbReference>
<protein>
    <recommendedName>
        <fullName evidence="4">L-tyrosine decarboxylase C-terminal domain-containing protein</fullName>
    </recommendedName>
</protein>
<sequence>MEHYVAVAQLTSAALDKEVSKDQCRAKIMNALLLTSLETKLRLVAGVLSDNAEARCTYHPEDPAFITMKIQGSDAFQQGIGNLEKNFKDLSDLLREYSVPFFSPRYAGHMCFETSMPAILGCLMTILYNPNNVAFEASPITTLLELDVGTQMCRMLGYETDATSSESAWGHIACDGTIANLESIWAARNLKFYPLSLREAMKEGRSLASSLLRSTCFKIHACAKPDEEVLLSSLETWDFLNLRVKEILDIPAHLPEEYGISSKFLQDALQPYLVQTTGKDALERAWKLELPAQYLINNTKHYSWPKGAGKSIAGIGSENMVNVPVDHEARVSINLLEKALEERLVNKQPVYAVVGIVGSTEEGAVDPVDKILELRDEFEARGLSFVVHADAVWGGYFAAMIRDPDDYARAKIRNISVNFSFVYNLIGRFGVYGKPGAPASAVWLHHAVVGLHKEGYGMLLGEVAFTCSRFSAHWAAISDKSTPFIVIPFNPLVNEDNEAKLEEEKKFIRKHILPKSNEQLVRNRLAMKELRALGSDLNINAFACNFCINGKDNTDIEEANYLNNRVFQALSVTSTDEKPADTPMFLSATTSAMADYGECCTNFKRRMGLEVDSSQDLFVLRNVVMSPFQSAGNFVNDLADIFQETLEREMKEHRHPAETLEDGHAWKSYVSARTKNPAESYCMDTQGSEVLTDLLKKGQFAASIHGKGLSLPLVRVKNIHVIKDRTLLSRYRNRDYYSIGTPFYLYGTEGQQHIDHMLLRAPNSQLCADQVKLDLDHKPTSAQLAKGLIAIIDRHEASMQPMVKTNPPKFFAGNAKNGINVYKDPDAPDAHGPGLAKVDPKNKIATGSITLGSNVHVEYENLNNQGFALGQSHHPVGAVSRSMSDYTKREWMALLKELVGCEYGF</sequence>
<gene>
    <name evidence="5" type="ORF">CPB83DRAFT_837286</name>
</gene>
<feature type="domain" description="L-tyrosine decarboxylase C-terminal" evidence="4">
    <location>
        <begin position="544"/>
        <end position="648"/>
    </location>
</feature>
<evidence type="ECO:0000313" key="6">
    <source>
        <dbReference type="Proteomes" id="UP000807306"/>
    </source>
</evidence>
<evidence type="ECO:0000256" key="2">
    <source>
        <dbReference type="ARBA" id="ARBA00022898"/>
    </source>
</evidence>
<evidence type="ECO:0000259" key="4">
    <source>
        <dbReference type="Pfam" id="PF21391"/>
    </source>
</evidence>
<dbReference type="SUPFAM" id="SSF53383">
    <property type="entry name" value="PLP-dependent transferases"/>
    <property type="match status" value="1"/>
</dbReference>
<dbReference type="PANTHER" id="PTHR42735:SF4">
    <property type="entry name" value="PYRIDOXAL PHOSPHATE-DEPENDENT DECARBOXYLASE FAMILY PROTEIN"/>
    <property type="match status" value="1"/>
</dbReference>
<dbReference type="OrthoDB" id="2161780at2759"/>
<dbReference type="Gene3D" id="3.40.640.10">
    <property type="entry name" value="Type I PLP-dependent aspartate aminotransferase-like (Major domain)"/>
    <property type="match status" value="1"/>
</dbReference>
<comment type="cofactor">
    <cofactor evidence="1">
        <name>pyridoxal 5'-phosphate</name>
        <dbReference type="ChEBI" id="CHEBI:597326"/>
    </cofactor>
</comment>